<evidence type="ECO:0000313" key="2">
    <source>
        <dbReference type="Proteomes" id="UP000276260"/>
    </source>
</evidence>
<dbReference type="RefSeq" id="WP_046519696.1">
    <property type="nucleotide sequence ID" value="NZ_LAVS01000016.1"/>
</dbReference>
<evidence type="ECO:0000313" key="1">
    <source>
        <dbReference type="EMBL" id="RRJ21201.1"/>
    </source>
</evidence>
<reference evidence="1 2" key="1">
    <citation type="submission" date="2018-11" db="EMBL/GenBank/DDBJ databases">
        <title>Draft genome analysis of Rheinheimera mesophila isolated from an industrial waste site.</title>
        <authorList>
            <person name="Yu Q."/>
            <person name="Qi Y."/>
            <person name="Zhang H."/>
            <person name="Lu Y."/>
            <person name="Pu J."/>
        </authorList>
    </citation>
    <scope>NUCLEOTIDE SEQUENCE [LARGE SCALE GENOMIC DNA]</scope>
    <source>
        <strain evidence="1 2">IITR13</strain>
    </source>
</reference>
<comment type="caution">
    <text evidence="1">The sequence shown here is derived from an EMBL/GenBank/DDBJ whole genome shotgun (WGS) entry which is preliminary data.</text>
</comment>
<protein>
    <submittedName>
        <fullName evidence="1">Transcriptional regulator</fullName>
    </submittedName>
</protein>
<accession>A0A3P3QJ72</accession>
<dbReference type="OrthoDB" id="5344363at2"/>
<gene>
    <name evidence="1" type="ORF">EIK76_09975</name>
</gene>
<dbReference type="Proteomes" id="UP000276260">
    <property type="component" value="Unassembled WGS sequence"/>
</dbReference>
<sequence length="91" mass="10253">MSPAILACDLHDHVEIICMRRYQVLIHQLDGSTIEGIARDTRSTAQEEFLLLDKDGQKVEIPLLQIERIEVLDANAPQQEIWLQQGGSCAI</sequence>
<dbReference type="EMBL" id="RRCF01000002">
    <property type="protein sequence ID" value="RRJ21201.1"/>
    <property type="molecule type" value="Genomic_DNA"/>
</dbReference>
<dbReference type="InterPro" id="IPR009778">
    <property type="entry name" value="ROF"/>
</dbReference>
<dbReference type="InterPro" id="IPR023534">
    <property type="entry name" value="Rof/RNase_P-like"/>
</dbReference>
<name>A0A3P3QJ72_9GAMM</name>
<keyword evidence="2" id="KW-1185">Reference proteome</keyword>
<dbReference type="SUPFAM" id="SSF101744">
    <property type="entry name" value="Rof/RNase P subunit-like"/>
    <property type="match status" value="1"/>
</dbReference>
<organism evidence="1 2">
    <name type="scientific">Rheinheimera mesophila</name>
    <dbReference type="NCBI Taxonomy" id="1547515"/>
    <lineage>
        <taxon>Bacteria</taxon>
        <taxon>Pseudomonadati</taxon>
        <taxon>Pseudomonadota</taxon>
        <taxon>Gammaproteobacteria</taxon>
        <taxon>Chromatiales</taxon>
        <taxon>Chromatiaceae</taxon>
        <taxon>Rheinheimera</taxon>
    </lineage>
</organism>
<dbReference type="AlphaFoldDB" id="A0A3P3QJ72"/>
<proteinExistence type="predicted"/>
<dbReference type="Pfam" id="PF07073">
    <property type="entry name" value="ROF"/>
    <property type="match status" value="1"/>
</dbReference>
<dbReference type="InterPro" id="IPR038626">
    <property type="entry name" value="Rof-like_sf"/>
</dbReference>
<dbReference type="Gene3D" id="2.30.30.400">
    <property type="entry name" value="Rof-like"/>
    <property type="match status" value="1"/>
</dbReference>